<accession>H6RN88</accession>
<dbReference type="GO" id="GO:0003723">
    <property type="term" value="F:RNA binding"/>
    <property type="evidence" value="ECO:0007669"/>
    <property type="project" value="InterPro"/>
</dbReference>
<evidence type="ECO:0000256" key="1">
    <source>
        <dbReference type="ARBA" id="ARBA00022679"/>
    </source>
</evidence>
<dbReference type="InterPro" id="IPR011006">
    <property type="entry name" value="CheY-like_superfamily"/>
</dbReference>
<keyword evidence="7" id="KW-1185">Reference proteome</keyword>
<dbReference type="KEGG" id="bsd:BLASA_1716"/>
<dbReference type="InterPro" id="IPR029016">
    <property type="entry name" value="GAF-like_dom_sf"/>
</dbReference>
<dbReference type="PROSITE" id="PS50921">
    <property type="entry name" value="ANTAR"/>
    <property type="match status" value="1"/>
</dbReference>
<evidence type="ECO:0000256" key="4">
    <source>
        <dbReference type="ARBA" id="ARBA00023163"/>
    </source>
</evidence>
<dbReference type="SMART" id="SM00065">
    <property type="entry name" value="GAF"/>
    <property type="match status" value="1"/>
</dbReference>
<dbReference type="SUPFAM" id="SSF55781">
    <property type="entry name" value="GAF domain-like"/>
    <property type="match status" value="1"/>
</dbReference>
<evidence type="ECO:0000259" key="5">
    <source>
        <dbReference type="PROSITE" id="PS50921"/>
    </source>
</evidence>
<gene>
    <name evidence="6" type="ordered locus">BLASA_1716</name>
</gene>
<organism evidence="6 7">
    <name type="scientific">Blastococcus saxobsidens (strain DD2)</name>
    <dbReference type="NCBI Taxonomy" id="1146883"/>
    <lineage>
        <taxon>Bacteria</taxon>
        <taxon>Bacillati</taxon>
        <taxon>Actinomycetota</taxon>
        <taxon>Actinomycetes</taxon>
        <taxon>Geodermatophilales</taxon>
        <taxon>Geodermatophilaceae</taxon>
        <taxon>Blastococcus</taxon>
    </lineage>
</organism>
<dbReference type="EMBL" id="FO117623">
    <property type="protein sequence ID" value="CCG02636.1"/>
    <property type="molecule type" value="Genomic_DNA"/>
</dbReference>
<dbReference type="SMART" id="SM01012">
    <property type="entry name" value="ANTAR"/>
    <property type="match status" value="1"/>
</dbReference>
<keyword evidence="2" id="KW-0418">Kinase</keyword>
<dbReference type="InterPro" id="IPR003018">
    <property type="entry name" value="GAF"/>
</dbReference>
<dbReference type="HOGENOM" id="CLU_074354_2_0_11"/>
<dbReference type="Gene3D" id="3.30.450.40">
    <property type="match status" value="1"/>
</dbReference>
<dbReference type="SUPFAM" id="SSF52172">
    <property type="entry name" value="CheY-like"/>
    <property type="match status" value="1"/>
</dbReference>
<dbReference type="OrthoDB" id="4629915at2"/>
<dbReference type="PIRSF" id="PIRSF036625">
    <property type="entry name" value="GAF_ANTAR"/>
    <property type="match status" value="1"/>
</dbReference>
<dbReference type="AlphaFoldDB" id="H6RN88"/>
<protein>
    <submittedName>
        <fullName evidence="6">Response regulator receiver and ANTAR, GAF and CheY domains</fullName>
    </submittedName>
</protein>
<dbReference type="STRING" id="1146883.BLASA_1716"/>
<keyword evidence="1" id="KW-0808">Transferase</keyword>
<dbReference type="InterPro" id="IPR005561">
    <property type="entry name" value="ANTAR"/>
</dbReference>
<dbReference type="Gene3D" id="1.10.10.10">
    <property type="entry name" value="Winged helix-like DNA-binding domain superfamily/Winged helix DNA-binding domain"/>
    <property type="match status" value="1"/>
</dbReference>
<keyword evidence="4" id="KW-0804">Transcription</keyword>
<evidence type="ECO:0000313" key="6">
    <source>
        <dbReference type="EMBL" id="CCG02636.1"/>
    </source>
</evidence>
<feature type="domain" description="ANTAR" evidence="5">
    <location>
        <begin position="172"/>
        <end position="233"/>
    </location>
</feature>
<keyword evidence="3" id="KW-0805">Transcription regulation</keyword>
<reference evidence="7" key="2">
    <citation type="submission" date="2012-02" db="EMBL/GenBank/DDBJ databases">
        <title>Complete genome sequence of Blastococcus saxobsidens strain DD2.</title>
        <authorList>
            <person name="Genoscope."/>
        </authorList>
    </citation>
    <scope>NUCLEOTIDE SEQUENCE [LARGE SCALE GENOMIC DNA]</scope>
    <source>
        <strain evidence="7">DD2</strain>
    </source>
</reference>
<name>H6RN88_BLASD</name>
<proteinExistence type="predicted"/>
<evidence type="ECO:0000313" key="7">
    <source>
        <dbReference type="Proteomes" id="UP000007517"/>
    </source>
</evidence>
<dbReference type="RefSeq" id="WP_014375526.1">
    <property type="nucleotide sequence ID" value="NC_016943.1"/>
</dbReference>
<dbReference type="Pfam" id="PF13185">
    <property type="entry name" value="GAF_2"/>
    <property type="match status" value="1"/>
</dbReference>
<dbReference type="InterPro" id="IPR036388">
    <property type="entry name" value="WH-like_DNA-bd_sf"/>
</dbReference>
<dbReference type="eggNOG" id="COG3707">
    <property type="taxonomic scope" value="Bacteria"/>
</dbReference>
<dbReference type="InterPro" id="IPR012074">
    <property type="entry name" value="GAF_ANTAR"/>
</dbReference>
<dbReference type="GO" id="GO:0016301">
    <property type="term" value="F:kinase activity"/>
    <property type="evidence" value="ECO:0007669"/>
    <property type="project" value="UniProtKB-KW"/>
</dbReference>
<dbReference type="Proteomes" id="UP000007517">
    <property type="component" value="Chromosome"/>
</dbReference>
<evidence type="ECO:0000256" key="2">
    <source>
        <dbReference type="ARBA" id="ARBA00022777"/>
    </source>
</evidence>
<dbReference type="Pfam" id="PF03861">
    <property type="entry name" value="ANTAR"/>
    <property type="match status" value="1"/>
</dbReference>
<sequence length="246" mass="26783">MTVAVDDNEGGNATTDHLGERMSRVARRLQEEHGDVEATLQAIAAAAVGTVPNAEDCGITYVIGRKKVEPRAWTSDLPKGVDSLQERLEQGPCLDAVWEEEVVRVDDVASDERWPEFAREASDLGVGSMMCFQLFVVGDQLGALNLYARTPGAFDDDSQDIALIFASHAAVALAGAEHESNLRAGLSNRDVIGQAKGILMERHRITADQAFGVLTRVSQEMNRKLVDIARELTDTGAVPRADRRRD</sequence>
<reference evidence="6 7" key="1">
    <citation type="journal article" date="2012" name="J. Bacteriol.">
        <title>Genome Sequence of Blastococcus saxobsidens DD2, a Stone-Inhabiting Bacterium.</title>
        <authorList>
            <person name="Chouaia B."/>
            <person name="Crotti E."/>
            <person name="Brusetti L."/>
            <person name="Daffonchio D."/>
            <person name="Essoussi I."/>
            <person name="Nouioui I."/>
            <person name="Sbissi I."/>
            <person name="Ghodhbane-Gtari F."/>
            <person name="Gtari M."/>
            <person name="Vacherie B."/>
            <person name="Barbe V."/>
            <person name="Medigue C."/>
            <person name="Gury J."/>
            <person name="Pujic P."/>
            <person name="Normand P."/>
        </authorList>
    </citation>
    <scope>NUCLEOTIDE SEQUENCE [LARGE SCALE GENOMIC DNA]</scope>
    <source>
        <strain evidence="6 7">DD2</strain>
    </source>
</reference>
<evidence type="ECO:0000256" key="3">
    <source>
        <dbReference type="ARBA" id="ARBA00023015"/>
    </source>
</evidence>